<evidence type="ECO:0000313" key="2">
    <source>
        <dbReference type="Proteomes" id="UP000192578"/>
    </source>
</evidence>
<sequence length="290" mass="33882">MKVHYTTYLVKKPYCVRVPANSRDTCRDNIWDFGAMTYVWCKFLFPHKPPSQGLYPYYPHCHAFDYTFQFFCYSAANHTLTADTFVVGFWDSDFVFWTWSPTDIKQPYKCGRTPKGYYIDYVSCYFIPTHDVYWEYYDGNYFITQCATAYVMTGVATKSNPITLEKRIDWIQCCRVGFGPVMAVSPPIINVPNRPPAFTSSSNIRPLNIPSGYAHQYQKKRSTLLSPRMRRNTLEDGNMTLLVNDFDDSFMESEQSLPWSREFEFHGQVNHHNLPLISPSMNIPLILKRL</sequence>
<name>A0A1W0X4Q1_HYPEX</name>
<comment type="caution">
    <text evidence="1">The sequence shown here is derived from an EMBL/GenBank/DDBJ whole genome shotgun (WGS) entry which is preliminary data.</text>
</comment>
<gene>
    <name evidence="1" type="ORF">BV898_03373</name>
</gene>
<protein>
    <submittedName>
        <fullName evidence="1">Uncharacterized protein</fullName>
    </submittedName>
</protein>
<organism evidence="1 2">
    <name type="scientific">Hypsibius exemplaris</name>
    <name type="common">Freshwater tardigrade</name>
    <dbReference type="NCBI Taxonomy" id="2072580"/>
    <lineage>
        <taxon>Eukaryota</taxon>
        <taxon>Metazoa</taxon>
        <taxon>Ecdysozoa</taxon>
        <taxon>Tardigrada</taxon>
        <taxon>Eutardigrada</taxon>
        <taxon>Parachela</taxon>
        <taxon>Hypsibioidea</taxon>
        <taxon>Hypsibiidae</taxon>
        <taxon>Hypsibius</taxon>
    </lineage>
</organism>
<dbReference type="AlphaFoldDB" id="A0A1W0X4Q1"/>
<reference evidence="2" key="1">
    <citation type="submission" date="2017-01" db="EMBL/GenBank/DDBJ databases">
        <title>Comparative genomics of anhydrobiosis in the tardigrade Hypsibius dujardini.</title>
        <authorList>
            <person name="Yoshida Y."/>
            <person name="Koutsovoulos G."/>
            <person name="Laetsch D."/>
            <person name="Stevens L."/>
            <person name="Kumar S."/>
            <person name="Horikawa D."/>
            <person name="Ishino K."/>
            <person name="Komine S."/>
            <person name="Tomita M."/>
            <person name="Blaxter M."/>
            <person name="Arakawa K."/>
        </authorList>
    </citation>
    <scope>NUCLEOTIDE SEQUENCE [LARGE SCALE GENOMIC DNA]</scope>
    <source>
        <strain evidence="2">Z151</strain>
    </source>
</reference>
<dbReference type="OrthoDB" id="10126401at2759"/>
<keyword evidence="2" id="KW-1185">Reference proteome</keyword>
<accession>A0A1W0X4Q1</accession>
<evidence type="ECO:0000313" key="1">
    <source>
        <dbReference type="EMBL" id="OQV22547.1"/>
    </source>
</evidence>
<dbReference type="Proteomes" id="UP000192578">
    <property type="component" value="Unassembled WGS sequence"/>
</dbReference>
<proteinExistence type="predicted"/>
<dbReference type="EMBL" id="MTYJ01000016">
    <property type="protein sequence ID" value="OQV22547.1"/>
    <property type="molecule type" value="Genomic_DNA"/>
</dbReference>